<dbReference type="PANTHER" id="PTHR48039:SF5">
    <property type="entry name" value="RNA-BINDING PROTEIN 28"/>
    <property type="match status" value="1"/>
</dbReference>
<evidence type="ECO:0000313" key="8">
    <source>
        <dbReference type="EMBL" id="AES64098.2"/>
    </source>
</evidence>
<sequence length="464" mass="52370">MCWVKSRIPKAMALGPQVAQKRGDANLPCPWSWHSIKKDNKVITPGAKNHARAKGQEDNSKDIDDLKLQDFLQVMQPRAKSKLWANETTVVSNDGNNQATLNKETNGTSIANYPILSDRQVVGLPNNPESDKSRELNHDGVMSDIDYFKNKVTTDWSDSESSDDGNDNVTSDSEFAVHDDKDNRSPASECEENCGTATEEEEKLSNPEVKKEVPESCRLFVRNLPYTTTEEELEEYFSQFGSVSQVHLVVDKETKRSKGIAYIHFSVPDFAARVRNNVENCFQGTKTLKQRREEERKVAEASGDTRAWNSLFMRPDTIVENVARKYGVSKSDLLDREADDLAVRIALGETQVISETKTLRRNLPYGATENELAKILGKFGSLDKIILASTKTLALVFFLSPSFHDMSMYFLYFGEVVFLEPTEAKADFTGLAYKRYKDAPNCMADILKVIEVWRNYRLGLRCSI</sequence>
<reference evidence="8 10" key="1">
    <citation type="journal article" date="2011" name="Nature">
        <title>The Medicago genome provides insight into the evolution of rhizobial symbioses.</title>
        <authorList>
            <person name="Young N.D."/>
            <person name="Debelle F."/>
            <person name="Oldroyd G.E."/>
            <person name="Geurts R."/>
            <person name="Cannon S.B."/>
            <person name="Udvardi M.K."/>
            <person name="Benedito V.A."/>
            <person name="Mayer K.F."/>
            <person name="Gouzy J."/>
            <person name="Schoof H."/>
            <person name="Van de Peer Y."/>
            <person name="Proost S."/>
            <person name="Cook D.R."/>
            <person name="Meyers B.C."/>
            <person name="Spannagl M."/>
            <person name="Cheung F."/>
            <person name="De Mita S."/>
            <person name="Krishnakumar V."/>
            <person name="Gundlach H."/>
            <person name="Zhou S."/>
            <person name="Mudge J."/>
            <person name="Bharti A.K."/>
            <person name="Murray J.D."/>
            <person name="Naoumkina M.A."/>
            <person name="Rosen B."/>
            <person name="Silverstein K.A."/>
            <person name="Tang H."/>
            <person name="Rombauts S."/>
            <person name="Zhao P.X."/>
            <person name="Zhou P."/>
            <person name="Barbe V."/>
            <person name="Bardou P."/>
            <person name="Bechner M."/>
            <person name="Bellec A."/>
            <person name="Berger A."/>
            <person name="Berges H."/>
            <person name="Bidwell S."/>
            <person name="Bisseling T."/>
            <person name="Choisne N."/>
            <person name="Couloux A."/>
            <person name="Denny R."/>
            <person name="Deshpande S."/>
            <person name="Dai X."/>
            <person name="Doyle J.J."/>
            <person name="Dudez A.M."/>
            <person name="Farmer A.D."/>
            <person name="Fouteau S."/>
            <person name="Franken C."/>
            <person name="Gibelin C."/>
            <person name="Gish J."/>
            <person name="Goldstein S."/>
            <person name="Gonzalez A.J."/>
            <person name="Green P.J."/>
            <person name="Hallab A."/>
            <person name="Hartog M."/>
            <person name="Hua A."/>
            <person name="Humphray S.J."/>
            <person name="Jeong D.H."/>
            <person name="Jing Y."/>
            <person name="Jocker A."/>
            <person name="Kenton S.M."/>
            <person name="Kim D.J."/>
            <person name="Klee K."/>
            <person name="Lai H."/>
            <person name="Lang C."/>
            <person name="Lin S."/>
            <person name="Macmil S.L."/>
            <person name="Magdelenat G."/>
            <person name="Matthews L."/>
            <person name="McCorrison J."/>
            <person name="Monaghan E.L."/>
            <person name="Mun J.H."/>
            <person name="Najar F.Z."/>
            <person name="Nicholson C."/>
            <person name="Noirot C."/>
            <person name="O'Bleness M."/>
            <person name="Paule C.R."/>
            <person name="Poulain J."/>
            <person name="Prion F."/>
            <person name="Qin B."/>
            <person name="Qu C."/>
            <person name="Retzel E.F."/>
            <person name="Riddle C."/>
            <person name="Sallet E."/>
            <person name="Samain S."/>
            <person name="Samson N."/>
            <person name="Sanders I."/>
            <person name="Saurat O."/>
            <person name="Scarpelli C."/>
            <person name="Schiex T."/>
            <person name="Segurens B."/>
            <person name="Severin A.J."/>
            <person name="Sherrier D.J."/>
            <person name="Shi R."/>
            <person name="Sims S."/>
            <person name="Singer S.R."/>
            <person name="Sinharoy S."/>
            <person name="Sterck L."/>
            <person name="Viollet A."/>
            <person name="Wang B.B."/>
            <person name="Wang K."/>
            <person name="Wang M."/>
            <person name="Wang X."/>
            <person name="Warfsmann J."/>
            <person name="Weissenbach J."/>
            <person name="White D.D."/>
            <person name="White J.D."/>
            <person name="Wiley G.B."/>
            <person name="Wincker P."/>
            <person name="Xing Y."/>
            <person name="Yang L."/>
            <person name="Yao Z."/>
            <person name="Ying F."/>
            <person name="Zhai J."/>
            <person name="Zhou L."/>
            <person name="Zuber A."/>
            <person name="Denarie J."/>
            <person name="Dixon R.A."/>
            <person name="May G.D."/>
            <person name="Schwartz D.C."/>
            <person name="Rogers J."/>
            <person name="Quetier F."/>
            <person name="Town C.D."/>
            <person name="Roe B.A."/>
        </authorList>
    </citation>
    <scope>NUCLEOTIDE SEQUENCE [LARGE SCALE GENOMIC DNA]</scope>
    <source>
        <strain evidence="8">A17</strain>
        <strain evidence="9 10">cv. Jemalong A17</strain>
    </source>
</reference>
<dbReference type="Gene3D" id="3.30.70.330">
    <property type="match status" value="2"/>
</dbReference>
<feature type="compositionally biased region" description="Acidic residues" evidence="6">
    <location>
        <begin position="157"/>
        <end position="166"/>
    </location>
</feature>
<accession>A0A0C3UYA9</accession>
<protein>
    <submittedName>
        <fullName evidence="8">Multiple RNA-binding domain protein, putative</fullName>
    </submittedName>
</protein>
<evidence type="ECO:0000256" key="3">
    <source>
        <dbReference type="ARBA" id="ARBA00022884"/>
    </source>
</evidence>
<evidence type="ECO:0000256" key="1">
    <source>
        <dbReference type="ARBA" id="ARBA00004123"/>
    </source>
</evidence>
<dbReference type="InterPro" id="IPR000504">
    <property type="entry name" value="RRM_dom"/>
</dbReference>
<dbReference type="Proteomes" id="UP000002051">
    <property type="component" value="Chromosome 2"/>
</dbReference>
<dbReference type="EnsemblPlants" id="AES64098">
    <property type="protein sequence ID" value="AES64098"/>
    <property type="gene ID" value="MTR_2g018390"/>
</dbReference>
<evidence type="ECO:0000259" key="7">
    <source>
        <dbReference type="PROSITE" id="PS50102"/>
    </source>
</evidence>
<feature type="domain" description="RRM" evidence="7">
    <location>
        <begin position="217"/>
        <end position="295"/>
    </location>
</feature>
<dbReference type="GO" id="GO:0000381">
    <property type="term" value="P:regulation of alternative mRNA splicing, via spliceosome"/>
    <property type="evidence" value="ECO:0000318"/>
    <property type="project" value="GO_Central"/>
</dbReference>
<dbReference type="GO" id="GO:0003729">
    <property type="term" value="F:mRNA binding"/>
    <property type="evidence" value="ECO:0000318"/>
    <property type="project" value="GO_Central"/>
</dbReference>
<dbReference type="GO" id="GO:0005730">
    <property type="term" value="C:nucleolus"/>
    <property type="evidence" value="ECO:0000318"/>
    <property type="project" value="GO_Central"/>
</dbReference>
<dbReference type="SMART" id="SM00360">
    <property type="entry name" value="RRM"/>
    <property type="match status" value="1"/>
</dbReference>
<dbReference type="InterPro" id="IPR012677">
    <property type="entry name" value="Nucleotide-bd_a/b_plait_sf"/>
</dbReference>
<comment type="subcellular location">
    <subcellularLocation>
        <location evidence="1">Nucleus</location>
    </subcellularLocation>
</comment>
<dbReference type="InterPro" id="IPR035979">
    <property type="entry name" value="RBD_domain_sf"/>
</dbReference>
<keyword evidence="2" id="KW-0677">Repeat</keyword>
<feature type="compositionally biased region" description="Basic and acidic residues" evidence="6">
    <location>
        <begin position="129"/>
        <end position="138"/>
    </location>
</feature>
<dbReference type="AlphaFoldDB" id="G7ILX1"/>
<name>G7ILX1_MEDTR</name>
<dbReference type="GO" id="GO:0016607">
    <property type="term" value="C:nuclear speck"/>
    <property type="evidence" value="ECO:0000318"/>
    <property type="project" value="GO_Central"/>
</dbReference>
<dbReference type="InterPro" id="IPR051945">
    <property type="entry name" value="RRM_MRD1_RNA_proc_ribogen"/>
</dbReference>
<dbReference type="Pfam" id="PF00076">
    <property type="entry name" value="RRM_1"/>
    <property type="match status" value="1"/>
</dbReference>
<feature type="region of interest" description="Disordered" evidence="6">
    <location>
        <begin position="154"/>
        <end position="209"/>
    </location>
</feature>
<dbReference type="STRING" id="3880.G7ILX1"/>
<dbReference type="PROSITE" id="PS50102">
    <property type="entry name" value="RRM"/>
    <property type="match status" value="1"/>
</dbReference>
<dbReference type="PANTHER" id="PTHR48039">
    <property type="entry name" value="RNA-BINDING MOTIF PROTEIN 14B"/>
    <property type="match status" value="1"/>
</dbReference>
<keyword evidence="10" id="KW-1185">Reference proteome</keyword>
<dbReference type="eggNOG" id="KOG0110">
    <property type="taxonomic scope" value="Eukaryota"/>
</dbReference>
<feature type="region of interest" description="Disordered" evidence="6">
    <location>
        <begin position="120"/>
        <end position="139"/>
    </location>
</feature>
<dbReference type="HOGENOM" id="CLU_497321_0_0_1"/>
<evidence type="ECO:0000256" key="6">
    <source>
        <dbReference type="SAM" id="MobiDB-lite"/>
    </source>
</evidence>
<gene>
    <name evidence="8" type="ordered locus">MTR_2g018390</name>
</gene>
<accession>G7ILX1</accession>
<evidence type="ECO:0000256" key="5">
    <source>
        <dbReference type="PROSITE-ProRule" id="PRU00176"/>
    </source>
</evidence>
<keyword evidence="4" id="KW-0539">Nucleus</keyword>
<reference evidence="9" key="3">
    <citation type="submission" date="2015-04" db="UniProtKB">
        <authorList>
            <consortium name="EnsemblPlants"/>
        </authorList>
    </citation>
    <scope>IDENTIFICATION</scope>
    <source>
        <strain evidence="9">cv. Jemalong A17</strain>
    </source>
</reference>
<evidence type="ECO:0000256" key="2">
    <source>
        <dbReference type="ARBA" id="ARBA00022737"/>
    </source>
</evidence>
<evidence type="ECO:0000256" key="4">
    <source>
        <dbReference type="ARBA" id="ARBA00023242"/>
    </source>
</evidence>
<evidence type="ECO:0000313" key="9">
    <source>
        <dbReference type="EnsemblPlants" id="AES64098"/>
    </source>
</evidence>
<evidence type="ECO:0000313" key="10">
    <source>
        <dbReference type="Proteomes" id="UP000002051"/>
    </source>
</evidence>
<dbReference type="SUPFAM" id="SSF54928">
    <property type="entry name" value="RNA-binding domain, RBD"/>
    <property type="match status" value="1"/>
</dbReference>
<reference evidence="8 10" key="2">
    <citation type="journal article" date="2014" name="BMC Genomics">
        <title>An improved genome release (version Mt4.0) for the model legume Medicago truncatula.</title>
        <authorList>
            <person name="Tang H."/>
            <person name="Krishnakumar V."/>
            <person name="Bidwell S."/>
            <person name="Rosen B."/>
            <person name="Chan A."/>
            <person name="Zhou S."/>
            <person name="Gentzbittel L."/>
            <person name="Childs K.L."/>
            <person name="Yandell M."/>
            <person name="Gundlach H."/>
            <person name="Mayer K.F."/>
            <person name="Schwartz D.C."/>
            <person name="Town C.D."/>
        </authorList>
    </citation>
    <scope>GENOME REANNOTATION</scope>
    <source>
        <strain evidence="9 10">cv. Jemalong A17</strain>
    </source>
</reference>
<feature type="compositionally biased region" description="Basic and acidic residues" evidence="6">
    <location>
        <begin position="175"/>
        <end position="184"/>
    </location>
</feature>
<proteinExistence type="predicted"/>
<organism evidence="8 10">
    <name type="scientific">Medicago truncatula</name>
    <name type="common">Barrel medic</name>
    <name type="synonym">Medicago tribuloides</name>
    <dbReference type="NCBI Taxonomy" id="3880"/>
    <lineage>
        <taxon>Eukaryota</taxon>
        <taxon>Viridiplantae</taxon>
        <taxon>Streptophyta</taxon>
        <taxon>Embryophyta</taxon>
        <taxon>Tracheophyta</taxon>
        <taxon>Spermatophyta</taxon>
        <taxon>Magnoliopsida</taxon>
        <taxon>eudicotyledons</taxon>
        <taxon>Gunneridae</taxon>
        <taxon>Pentapetalae</taxon>
        <taxon>rosids</taxon>
        <taxon>fabids</taxon>
        <taxon>Fabales</taxon>
        <taxon>Fabaceae</taxon>
        <taxon>Papilionoideae</taxon>
        <taxon>50 kb inversion clade</taxon>
        <taxon>NPAAA clade</taxon>
        <taxon>Hologalegina</taxon>
        <taxon>IRL clade</taxon>
        <taxon>Trifolieae</taxon>
        <taxon>Medicago</taxon>
    </lineage>
</organism>
<dbReference type="EMBL" id="CM001218">
    <property type="protein sequence ID" value="AES64098.2"/>
    <property type="molecule type" value="Genomic_DNA"/>
</dbReference>
<dbReference type="PaxDb" id="3880-AES64098"/>
<keyword evidence="3 5" id="KW-0694">RNA-binding</keyword>